<gene>
    <name evidence="3" type="ORF">LIER_13062</name>
</gene>
<feature type="compositionally biased region" description="Polar residues" evidence="1">
    <location>
        <begin position="1"/>
        <end position="25"/>
    </location>
</feature>
<evidence type="ECO:0000313" key="4">
    <source>
        <dbReference type="Proteomes" id="UP001454036"/>
    </source>
</evidence>
<keyword evidence="4" id="KW-1185">Reference proteome</keyword>
<dbReference type="PANTHER" id="PTHR31963:SF2">
    <property type="entry name" value="ZINC FINGER CONSTANS-LIKE PROTEIN (DUF3537)"/>
    <property type="match status" value="1"/>
</dbReference>
<sequence length="449" mass="50792">MAETQIQVEETLEPPNQTTPLINKDQQNHKNSEDPQSQNQEYDENTHLDKALLKLESFLAFLGFNQSKVVSFLLSWLAFLCISIVVPVLMLELSSCEGCEKAQIKSFEIDIVVSQALLGAASLLCLSHNLRKYGIRKFLFVDRCNGRMERVSDQYIAKIKESLRLLVLWLLPCLILKTTREVIRVLYVHHESWWHSVAILLAFLVSWTYVTTVFLSACIVFHLVCTLQIIHFEDYGKLLERESDAMVLIQEHVRLRHYLSKISHRFRIFLLLEFFIVTVSQFMTLCQTTGYRGMVTFVNSGDFAVSSLVQVVGITLCLNAAAKISHRAQGIGSLASTWHAYLTCSSSDTSQARVPNSNSIPNFEACYINNSESDVESLDITPMFGNTQLASYLSSYHKRQSLVTYLQSNPGGITIFGWTVDRGLINTIFFIQLSLVLFVLGKTIVFGST</sequence>
<feature type="region of interest" description="Disordered" evidence="1">
    <location>
        <begin position="1"/>
        <end position="42"/>
    </location>
</feature>
<feature type="transmembrane region" description="Helical" evidence="2">
    <location>
        <begin position="111"/>
        <end position="130"/>
    </location>
</feature>
<feature type="transmembrane region" description="Helical" evidence="2">
    <location>
        <begin position="69"/>
        <end position="91"/>
    </location>
</feature>
<proteinExistence type="predicted"/>
<feature type="transmembrane region" description="Helical" evidence="2">
    <location>
        <begin position="424"/>
        <end position="446"/>
    </location>
</feature>
<accession>A0AAV3PX97</accession>
<reference evidence="3 4" key="1">
    <citation type="submission" date="2024-01" db="EMBL/GenBank/DDBJ databases">
        <title>The complete chloroplast genome sequence of Lithospermum erythrorhizon: insights into the phylogenetic relationship among Boraginaceae species and the maternal lineages of purple gromwells.</title>
        <authorList>
            <person name="Okada T."/>
            <person name="Watanabe K."/>
        </authorList>
    </citation>
    <scope>NUCLEOTIDE SEQUENCE [LARGE SCALE GENOMIC DNA]</scope>
</reference>
<feature type="transmembrane region" description="Helical" evidence="2">
    <location>
        <begin position="193"/>
        <end position="224"/>
    </location>
</feature>
<keyword evidence="2" id="KW-1133">Transmembrane helix</keyword>
<dbReference type="EMBL" id="BAABME010002590">
    <property type="protein sequence ID" value="GAA0155301.1"/>
    <property type="molecule type" value="Genomic_DNA"/>
</dbReference>
<dbReference type="Pfam" id="PF12056">
    <property type="entry name" value="DUF3537"/>
    <property type="match status" value="1"/>
</dbReference>
<evidence type="ECO:0000256" key="2">
    <source>
        <dbReference type="SAM" id="Phobius"/>
    </source>
</evidence>
<organism evidence="3 4">
    <name type="scientific">Lithospermum erythrorhizon</name>
    <name type="common">Purple gromwell</name>
    <name type="synonym">Lithospermum officinale var. erythrorhizon</name>
    <dbReference type="NCBI Taxonomy" id="34254"/>
    <lineage>
        <taxon>Eukaryota</taxon>
        <taxon>Viridiplantae</taxon>
        <taxon>Streptophyta</taxon>
        <taxon>Embryophyta</taxon>
        <taxon>Tracheophyta</taxon>
        <taxon>Spermatophyta</taxon>
        <taxon>Magnoliopsida</taxon>
        <taxon>eudicotyledons</taxon>
        <taxon>Gunneridae</taxon>
        <taxon>Pentapetalae</taxon>
        <taxon>asterids</taxon>
        <taxon>lamiids</taxon>
        <taxon>Boraginales</taxon>
        <taxon>Boraginaceae</taxon>
        <taxon>Boraginoideae</taxon>
        <taxon>Lithospermeae</taxon>
        <taxon>Lithospermum</taxon>
    </lineage>
</organism>
<keyword evidence="2" id="KW-0812">Transmembrane</keyword>
<evidence type="ECO:0000313" key="3">
    <source>
        <dbReference type="EMBL" id="GAA0155301.1"/>
    </source>
</evidence>
<dbReference type="Proteomes" id="UP001454036">
    <property type="component" value="Unassembled WGS sequence"/>
</dbReference>
<comment type="caution">
    <text evidence="3">The sequence shown here is derived from an EMBL/GenBank/DDBJ whole genome shotgun (WGS) entry which is preliminary data.</text>
</comment>
<name>A0AAV3PX97_LITER</name>
<dbReference type="PANTHER" id="PTHR31963">
    <property type="entry name" value="RAS GUANINE NUCLEOTIDE EXCHANGE FACTOR K"/>
    <property type="match status" value="1"/>
</dbReference>
<dbReference type="InterPro" id="IPR021924">
    <property type="entry name" value="DUF3537"/>
</dbReference>
<feature type="transmembrane region" description="Helical" evidence="2">
    <location>
        <begin position="266"/>
        <end position="283"/>
    </location>
</feature>
<evidence type="ECO:0000256" key="1">
    <source>
        <dbReference type="SAM" id="MobiDB-lite"/>
    </source>
</evidence>
<feature type="transmembrane region" description="Helical" evidence="2">
    <location>
        <begin position="165"/>
        <end position="187"/>
    </location>
</feature>
<feature type="transmembrane region" description="Helical" evidence="2">
    <location>
        <begin position="303"/>
        <end position="322"/>
    </location>
</feature>
<dbReference type="AlphaFoldDB" id="A0AAV3PX97"/>
<keyword evidence="2" id="KW-0472">Membrane</keyword>
<protein>
    <submittedName>
        <fullName evidence="3">Guanyl-nucleotide exchange factor</fullName>
    </submittedName>
</protein>